<evidence type="ECO:0000313" key="5">
    <source>
        <dbReference type="Proteomes" id="UP000251213"/>
    </source>
</evidence>
<dbReference type="OrthoDB" id="9797990at2"/>
<feature type="domain" description="N-acetyltransferase" evidence="3">
    <location>
        <begin position="3"/>
        <end position="160"/>
    </location>
</feature>
<sequence length="160" mass="18516">MRYIFRIAKPKDKPLLKEFLFLAFQDTQEIDSSSEEIESMTARYLENWGQEGDLGFIIESLEEEKPVAAAWFRQFSEELPGYGFVDKQIPEVSIAVLPEYRRAGLGRDLLMRLIDQAKMEGYPGLSLSVNKASATRKFYERLEFKRVREAGNLEVLKRAL</sequence>
<dbReference type="InterPro" id="IPR016181">
    <property type="entry name" value="Acyl_CoA_acyltransferase"/>
</dbReference>
<name>A0A364K5M7_9BACL</name>
<keyword evidence="2" id="KW-0012">Acyltransferase</keyword>
<dbReference type="Pfam" id="PF00583">
    <property type="entry name" value="Acetyltransf_1"/>
    <property type="match status" value="1"/>
</dbReference>
<organism evidence="4 5">
    <name type="scientific">Thermoflavimicrobium daqui</name>
    <dbReference type="NCBI Taxonomy" id="2137476"/>
    <lineage>
        <taxon>Bacteria</taxon>
        <taxon>Bacillati</taxon>
        <taxon>Bacillota</taxon>
        <taxon>Bacilli</taxon>
        <taxon>Bacillales</taxon>
        <taxon>Thermoactinomycetaceae</taxon>
        <taxon>Thermoflavimicrobium</taxon>
    </lineage>
</organism>
<comment type="caution">
    <text evidence="4">The sequence shown here is derived from an EMBL/GenBank/DDBJ whole genome shotgun (WGS) entry which is preliminary data.</text>
</comment>
<evidence type="ECO:0000256" key="2">
    <source>
        <dbReference type="ARBA" id="ARBA00023315"/>
    </source>
</evidence>
<reference evidence="4 5" key="1">
    <citation type="submission" date="2018-06" db="EMBL/GenBank/DDBJ databases">
        <title>Thermoflavimicrobium daqus sp. nov., a thermophilic microbe isolated from Moutai-flavour Daqu.</title>
        <authorList>
            <person name="Wang X."/>
            <person name="Zhou H."/>
        </authorList>
    </citation>
    <scope>NUCLEOTIDE SEQUENCE [LARGE SCALE GENOMIC DNA]</scope>
    <source>
        <strain evidence="4 5">FBKL4.011</strain>
    </source>
</reference>
<protein>
    <submittedName>
        <fullName evidence="4">GNAT family N-acetyltransferase</fullName>
    </submittedName>
</protein>
<dbReference type="GO" id="GO:0016747">
    <property type="term" value="F:acyltransferase activity, transferring groups other than amino-acyl groups"/>
    <property type="evidence" value="ECO:0007669"/>
    <property type="project" value="InterPro"/>
</dbReference>
<reference evidence="4 5" key="2">
    <citation type="submission" date="2018-06" db="EMBL/GenBank/DDBJ databases">
        <authorList>
            <person name="Zhirakovskaya E."/>
        </authorList>
    </citation>
    <scope>NUCLEOTIDE SEQUENCE [LARGE SCALE GENOMIC DNA]</scope>
    <source>
        <strain evidence="4 5">FBKL4.011</strain>
    </source>
</reference>
<dbReference type="EMBL" id="QJKK01000003">
    <property type="protein sequence ID" value="RAL25593.1"/>
    <property type="molecule type" value="Genomic_DNA"/>
</dbReference>
<dbReference type="AlphaFoldDB" id="A0A364K5M7"/>
<dbReference type="RefSeq" id="WP_113658206.1">
    <property type="nucleotide sequence ID" value="NZ_KZ845665.1"/>
</dbReference>
<dbReference type="Proteomes" id="UP000251213">
    <property type="component" value="Unassembled WGS sequence"/>
</dbReference>
<dbReference type="InterPro" id="IPR050680">
    <property type="entry name" value="YpeA/RimI_acetyltransf"/>
</dbReference>
<evidence type="ECO:0000259" key="3">
    <source>
        <dbReference type="PROSITE" id="PS51186"/>
    </source>
</evidence>
<keyword evidence="1 4" id="KW-0808">Transferase</keyword>
<dbReference type="InterPro" id="IPR000182">
    <property type="entry name" value="GNAT_dom"/>
</dbReference>
<gene>
    <name evidence="4" type="ORF">DL897_05810</name>
</gene>
<dbReference type="PROSITE" id="PS51186">
    <property type="entry name" value="GNAT"/>
    <property type="match status" value="1"/>
</dbReference>
<proteinExistence type="predicted"/>
<keyword evidence="5" id="KW-1185">Reference proteome</keyword>
<dbReference type="PANTHER" id="PTHR43420">
    <property type="entry name" value="ACETYLTRANSFERASE"/>
    <property type="match status" value="1"/>
</dbReference>
<dbReference type="SUPFAM" id="SSF55729">
    <property type="entry name" value="Acyl-CoA N-acyltransferases (Nat)"/>
    <property type="match status" value="1"/>
</dbReference>
<evidence type="ECO:0000313" key="4">
    <source>
        <dbReference type="EMBL" id="RAL25593.1"/>
    </source>
</evidence>
<dbReference type="Gene3D" id="3.40.630.30">
    <property type="match status" value="1"/>
</dbReference>
<evidence type="ECO:0000256" key="1">
    <source>
        <dbReference type="ARBA" id="ARBA00022679"/>
    </source>
</evidence>
<dbReference type="CDD" id="cd04301">
    <property type="entry name" value="NAT_SF"/>
    <property type="match status" value="1"/>
</dbReference>
<dbReference type="PANTHER" id="PTHR43420:SF12">
    <property type="entry name" value="N-ACETYLTRANSFERASE DOMAIN-CONTAINING PROTEIN"/>
    <property type="match status" value="1"/>
</dbReference>
<accession>A0A364K5M7</accession>